<dbReference type="PANTHER" id="PTHR45528:SF1">
    <property type="entry name" value="SENSOR HISTIDINE KINASE CPXA"/>
    <property type="match status" value="1"/>
</dbReference>
<dbReference type="AlphaFoldDB" id="A0A1M5ZUQ5"/>
<keyword evidence="5" id="KW-0597">Phosphoprotein</keyword>
<dbReference type="EMBL" id="FQXU01000011">
    <property type="protein sequence ID" value="SHI27779.1"/>
    <property type="molecule type" value="Genomic_DNA"/>
</dbReference>
<evidence type="ECO:0000313" key="16">
    <source>
        <dbReference type="EMBL" id="SHI27779.1"/>
    </source>
</evidence>
<name>A0A1M5ZUQ5_9CLOT</name>
<keyword evidence="12" id="KW-0902">Two-component regulatory system</keyword>
<evidence type="ECO:0000256" key="12">
    <source>
        <dbReference type="ARBA" id="ARBA00023012"/>
    </source>
</evidence>
<evidence type="ECO:0000256" key="9">
    <source>
        <dbReference type="ARBA" id="ARBA00022777"/>
    </source>
</evidence>
<dbReference type="Pfam" id="PF00512">
    <property type="entry name" value="HisKA"/>
    <property type="match status" value="1"/>
</dbReference>
<dbReference type="Gene3D" id="3.30.565.10">
    <property type="entry name" value="Histidine kinase-like ATPase, C-terminal domain"/>
    <property type="match status" value="1"/>
</dbReference>
<evidence type="ECO:0000256" key="1">
    <source>
        <dbReference type="ARBA" id="ARBA00000085"/>
    </source>
</evidence>
<dbReference type="InterPro" id="IPR050398">
    <property type="entry name" value="HssS/ArlS-like"/>
</dbReference>
<dbReference type="SUPFAM" id="SSF47384">
    <property type="entry name" value="Homodimeric domain of signal transducing histidine kinase"/>
    <property type="match status" value="1"/>
</dbReference>
<evidence type="ECO:0000256" key="14">
    <source>
        <dbReference type="SAM" id="Phobius"/>
    </source>
</evidence>
<comment type="subcellular location">
    <subcellularLocation>
        <location evidence="2">Cell membrane</location>
        <topology evidence="2">Multi-pass membrane protein</topology>
    </subcellularLocation>
</comment>
<keyword evidence="11 14" id="KW-1133">Transmembrane helix</keyword>
<dbReference type="Pfam" id="PF02518">
    <property type="entry name" value="HATPase_c"/>
    <property type="match status" value="1"/>
</dbReference>
<dbReference type="SMART" id="SM00387">
    <property type="entry name" value="HATPase_c"/>
    <property type="match status" value="1"/>
</dbReference>
<feature type="transmembrane region" description="Helical" evidence="14">
    <location>
        <begin position="16"/>
        <end position="39"/>
    </location>
</feature>
<evidence type="ECO:0000259" key="15">
    <source>
        <dbReference type="PROSITE" id="PS50109"/>
    </source>
</evidence>
<dbReference type="InterPro" id="IPR003661">
    <property type="entry name" value="HisK_dim/P_dom"/>
</dbReference>
<evidence type="ECO:0000256" key="11">
    <source>
        <dbReference type="ARBA" id="ARBA00022989"/>
    </source>
</evidence>
<organism evidence="16 17">
    <name type="scientific">Clostridium intestinale DSM 6191</name>
    <dbReference type="NCBI Taxonomy" id="1121320"/>
    <lineage>
        <taxon>Bacteria</taxon>
        <taxon>Bacillati</taxon>
        <taxon>Bacillota</taxon>
        <taxon>Clostridia</taxon>
        <taxon>Eubacteriales</taxon>
        <taxon>Clostridiaceae</taxon>
        <taxon>Clostridium</taxon>
    </lineage>
</organism>
<keyword evidence="7 14" id="KW-0812">Transmembrane</keyword>
<dbReference type="Proteomes" id="UP000184241">
    <property type="component" value="Unassembled WGS sequence"/>
</dbReference>
<dbReference type="InterPro" id="IPR005467">
    <property type="entry name" value="His_kinase_dom"/>
</dbReference>
<dbReference type="GO" id="GO:0005886">
    <property type="term" value="C:plasma membrane"/>
    <property type="evidence" value="ECO:0007669"/>
    <property type="project" value="UniProtKB-SubCell"/>
</dbReference>
<evidence type="ECO:0000256" key="8">
    <source>
        <dbReference type="ARBA" id="ARBA00022741"/>
    </source>
</evidence>
<accession>A0A1M5ZUQ5</accession>
<dbReference type="RefSeq" id="WP_073021369.1">
    <property type="nucleotide sequence ID" value="NZ_FQXU01000011.1"/>
</dbReference>
<keyword evidence="4" id="KW-1003">Cell membrane</keyword>
<evidence type="ECO:0000256" key="5">
    <source>
        <dbReference type="ARBA" id="ARBA00022553"/>
    </source>
</evidence>
<dbReference type="Gene3D" id="1.10.287.130">
    <property type="match status" value="1"/>
</dbReference>
<evidence type="ECO:0000256" key="2">
    <source>
        <dbReference type="ARBA" id="ARBA00004651"/>
    </source>
</evidence>
<evidence type="ECO:0000256" key="4">
    <source>
        <dbReference type="ARBA" id="ARBA00022475"/>
    </source>
</evidence>
<dbReference type="GO" id="GO:0000155">
    <property type="term" value="F:phosphorelay sensor kinase activity"/>
    <property type="evidence" value="ECO:0007669"/>
    <property type="project" value="InterPro"/>
</dbReference>
<dbReference type="InterPro" id="IPR004358">
    <property type="entry name" value="Sig_transdc_His_kin-like_C"/>
</dbReference>
<dbReference type="InterPro" id="IPR003594">
    <property type="entry name" value="HATPase_dom"/>
</dbReference>
<feature type="transmembrane region" description="Helical" evidence="14">
    <location>
        <begin position="269"/>
        <end position="286"/>
    </location>
</feature>
<keyword evidence="13 14" id="KW-0472">Membrane</keyword>
<reference evidence="16 17" key="1">
    <citation type="submission" date="2016-11" db="EMBL/GenBank/DDBJ databases">
        <authorList>
            <person name="Jaros S."/>
            <person name="Januszkiewicz K."/>
            <person name="Wedrychowicz H."/>
        </authorList>
    </citation>
    <scope>NUCLEOTIDE SEQUENCE [LARGE SCALE GENOMIC DNA]</scope>
    <source>
        <strain evidence="16 17">DSM 6191</strain>
    </source>
</reference>
<keyword evidence="9 16" id="KW-0418">Kinase</keyword>
<proteinExistence type="predicted"/>
<feature type="transmembrane region" description="Helical" evidence="14">
    <location>
        <begin position="319"/>
        <end position="341"/>
    </location>
</feature>
<gene>
    <name evidence="16" type="ORF">SAMN02745941_03386</name>
</gene>
<dbReference type="SMART" id="SM00388">
    <property type="entry name" value="HisKA"/>
    <property type="match status" value="1"/>
</dbReference>
<dbReference type="FunFam" id="1.10.287.130:FF:000001">
    <property type="entry name" value="Two-component sensor histidine kinase"/>
    <property type="match status" value="1"/>
</dbReference>
<dbReference type="InterPro" id="IPR036890">
    <property type="entry name" value="HATPase_C_sf"/>
</dbReference>
<feature type="domain" description="Histidine kinase" evidence="15">
    <location>
        <begin position="404"/>
        <end position="618"/>
    </location>
</feature>
<evidence type="ECO:0000256" key="7">
    <source>
        <dbReference type="ARBA" id="ARBA00022692"/>
    </source>
</evidence>
<evidence type="ECO:0000256" key="10">
    <source>
        <dbReference type="ARBA" id="ARBA00022840"/>
    </source>
</evidence>
<evidence type="ECO:0000256" key="6">
    <source>
        <dbReference type="ARBA" id="ARBA00022679"/>
    </source>
</evidence>
<sequence length="618" mass="72569">MGTKFKNRYIRWKDNVYIIDFVICICIVILTFNALGIFVEQASKGIFAMDAIISPDNYRKNRLKKESKVLIHNIQTQSNIMNMGEKFIKDNRNLSNSNIIGDGFFIGYLYIIKDKKDENGKYYYITNRSWLAEQIDGGADINTLFENLHQSQGVIWYSVDNKKNFNEVNSMDQNMLTPEVKKNIENITEYYFIKADYYENFIIKSRVLFITYILNLSLVILIIIKYEELIKRKGNGFIIEGIYKSKFGETMYYLKETPKRFLRNINKRIVKFTIFLIMFNIAIGVLDATKFFTFIDSVINLFTNRYINSLIMTNKLVDIINFSSILFYIGYFIFCILRNYIFVYELLDIVREFKNGNMNIKLTYTDKREMNEIVEGIKYIQEEYKIIAEERIKNEQLKTELISNVSHDLKTPLTSIINYVNILDRDDITYEERKQYLKILGTKSQRLQGLIEDLFEMSKFNSGKINLDKYEVDIVQLVHMVIGEQEDKLKEKGLTTRVISYSESVFIQIDPDKMVRVFDNLIVNAIKYSLANTRIYIDIFDDGNWVTISTKNISSYEMNFKPEDMMERFVRGDRSRNSNVEGSGLGLAIAKSIVEMHDGDLKLEVEGDMFKTYVMLKK</sequence>
<dbReference type="CDD" id="cd00082">
    <property type="entry name" value="HisKA"/>
    <property type="match status" value="1"/>
</dbReference>
<dbReference type="InterPro" id="IPR036097">
    <property type="entry name" value="HisK_dim/P_sf"/>
</dbReference>
<dbReference type="PANTHER" id="PTHR45528">
    <property type="entry name" value="SENSOR HISTIDINE KINASE CPXA"/>
    <property type="match status" value="1"/>
</dbReference>
<protein>
    <recommendedName>
        <fullName evidence="3">histidine kinase</fullName>
        <ecNumber evidence="3">2.7.13.3</ecNumber>
    </recommendedName>
</protein>
<keyword evidence="6" id="KW-0808">Transferase</keyword>
<dbReference type="GO" id="GO:0005524">
    <property type="term" value="F:ATP binding"/>
    <property type="evidence" value="ECO:0007669"/>
    <property type="project" value="UniProtKB-KW"/>
</dbReference>
<dbReference type="EC" id="2.7.13.3" evidence="3"/>
<evidence type="ECO:0000313" key="17">
    <source>
        <dbReference type="Proteomes" id="UP000184241"/>
    </source>
</evidence>
<dbReference type="SUPFAM" id="SSF55874">
    <property type="entry name" value="ATPase domain of HSP90 chaperone/DNA topoisomerase II/histidine kinase"/>
    <property type="match status" value="1"/>
</dbReference>
<evidence type="ECO:0000256" key="3">
    <source>
        <dbReference type="ARBA" id="ARBA00012438"/>
    </source>
</evidence>
<keyword evidence="8" id="KW-0547">Nucleotide-binding</keyword>
<keyword evidence="10" id="KW-0067">ATP-binding</keyword>
<dbReference type="PRINTS" id="PR00344">
    <property type="entry name" value="BCTRLSENSOR"/>
</dbReference>
<comment type="catalytic activity">
    <reaction evidence="1">
        <text>ATP + protein L-histidine = ADP + protein N-phospho-L-histidine.</text>
        <dbReference type="EC" id="2.7.13.3"/>
    </reaction>
</comment>
<dbReference type="PROSITE" id="PS50109">
    <property type="entry name" value="HIS_KIN"/>
    <property type="match status" value="1"/>
</dbReference>
<evidence type="ECO:0000256" key="13">
    <source>
        <dbReference type="ARBA" id="ARBA00023136"/>
    </source>
</evidence>
<feature type="transmembrane region" description="Helical" evidence="14">
    <location>
        <begin position="207"/>
        <end position="224"/>
    </location>
</feature>